<dbReference type="AlphaFoldDB" id="A0A6J6PRL7"/>
<protein>
    <submittedName>
        <fullName evidence="2">Unannotated protein</fullName>
    </submittedName>
</protein>
<dbReference type="EMBL" id="CAFBMU010000004">
    <property type="protein sequence ID" value="CAB4919660.1"/>
    <property type="molecule type" value="Genomic_DNA"/>
</dbReference>
<sequence length="278" mass="31054">MRNPFGRPYVVSKKWVIWTCVIIPYGIYANVTSPDSKSAKLTDWLSTIVIVPIIFVGLPWLLMRFSRAVRGKTPQGKTYGSDGVAIDGEVLILKTGRFIRTPVRATLIHGVVEIPAGRVEVGRIQSIKAGDPRAPWIKFPILFVSLTVMPIYFYCMMQPFLLIMTLKLEPFINSKLHGPALASNEAMYSSLRSNGFTGLFVYSDALLKPTLFGLGILVAMVVFKVLTEKSALIINLFDGQRMFMPFTYSINGVSVIAQNKRIKRFTNKVKRAARATSQ</sequence>
<keyword evidence="1" id="KW-1133">Transmembrane helix</keyword>
<keyword evidence="1" id="KW-0472">Membrane</keyword>
<name>A0A6J6PRL7_9ZZZZ</name>
<keyword evidence="1" id="KW-0812">Transmembrane</keyword>
<dbReference type="EMBL" id="CAFAAS010000005">
    <property type="protein sequence ID" value="CAB4802675.1"/>
    <property type="molecule type" value="Genomic_DNA"/>
</dbReference>
<organism evidence="2">
    <name type="scientific">freshwater metagenome</name>
    <dbReference type="NCBI Taxonomy" id="449393"/>
    <lineage>
        <taxon>unclassified sequences</taxon>
        <taxon>metagenomes</taxon>
        <taxon>ecological metagenomes</taxon>
    </lineage>
</organism>
<dbReference type="EMBL" id="CAEZYE010000004">
    <property type="protein sequence ID" value="CAB4701126.1"/>
    <property type="molecule type" value="Genomic_DNA"/>
</dbReference>
<evidence type="ECO:0000313" key="2">
    <source>
        <dbReference type="EMBL" id="CAB4701126.1"/>
    </source>
</evidence>
<feature type="transmembrane region" description="Helical" evidence="1">
    <location>
        <begin position="206"/>
        <end position="226"/>
    </location>
</feature>
<gene>
    <name evidence="2" type="ORF">UFOPK2655_00151</name>
    <name evidence="3" type="ORF">UFOPK3077_00630</name>
    <name evidence="4" type="ORF">UFOPK3667_00610</name>
    <name evidence="5" type="ORF">UFOPK3903_00665</name>
</gene>
<accession>A0A6J6PRL7</accession>
<evidence type="ECO:0000313" key="5">
    <source>
        <dbReference type="EMBL" id="CAB4973483.1"/>
    </source>
</evidence>
<evidence type="ECO:0000256" key="1">
    <source>
        <dbReference type="SAM" id="Phobius"/>
    </source>
</evidence>
<evidence type="ECO:0000313" key="3">
    <source>
        <dbReference type="EMBL" id="CAB4802675.1"/>
    </source>
</evidence>
<evidence type="ECO:0000313" key="4">
    <source>
        <dbReference type="EMBL" id="CAB4919660.1"/>
    </source>
</evidence>
<proteinExistence type="predicted"/>
<reference evidence="2" key="1">
    <citation type="submission" date="2020-05" db="EMBL/GenBank/DDBJ databases">
        <authorList>
            <person name="Chiriac C."/>
            <person name="Salcher M."/>
            <person name="Ghai R."/>
            <person name="Kavagutti S V."/>
        </authorList>
    </citation>
    <scope>NUCLEOTIDE SEQUENCE</scope>
</reference>
<feature type="transmembrane region" description="Helical" evidence="1">
    <location>
        <begin position="44"/>
        <end position="62"/>
    </location>
</feature>
<dbReference type="EMBL" id="CAFBOD010000005">
    <property type="protein sequence ID" value="CAB4973483.1"/>
    <property type="molecule type" value="Genomic_DNA"/>
</dbReference>
<feature type="transmembrane region" description="Helical" evidence="1">
    <location>
        <begin position="15"/>
        <end position="32"/>
    </location>
</feature>
<feature type="transmembrane region" description="Helical" evidence="1">
    <location>
        <begin position="141"/>
        <end position="166"/>
    </location>
</feature>